<feature type="signal peptide" evidence="1">
    <location>
        <begin position="1"/>
        <end position="26"/>
    </location>
</feature>
<dbReference type="EMBL" id="MHIB01000035">
    <property type="protein sequence ID" value="OGY43516.1"/>
    <property type="molecule type" value="Genomic_DNA"/>
</dbReference>
<evidence type="ECO:0000313" key="2">
    <source>
        <dbReference type="EMBL" id="OGY43516.1"/>
    </source>
</evidence>
<proteinExistence type="predicted"/>
<sequence length="749" mass="83241">MVIQKRGLVVLFSFFSILLFSFFSQAANYEGLQLKKNNDEPTYKTYDASTGDGYGPKGWGWYTGNYCEGAPGGYDYDLPSFPPVITGCYVGAVDYEAGLDDECLYAYAKPGYIIYSHKYTKIDASGSVEFGGETEGDAVNFLNWGWLINPGGICGDDHYWHTCGPSEVDTFTDISLDSANPKVKTRFYCLRISEEYKYLWMKVGEFDKTVDQDEDGVPNSFDTCHPNDIKLHPSFPKDCVEVAEGKDPPKGKVKCTVTASLEVAGNDIDENCDGKKTTDADDDKDSCANGALNSGGVAYFWMPDAAKGSQCCGDDADDFGKVFTTSSGEVLCLENKKERVGTFEGGVKATVDKFITGDKPCNGDWCAPLMTSLPFHIFTIKKPGQSYDIVSNGEKWQACTTESKPNLDIPVGENALVANGFSCYKEGDRWSWVNCKPKASNEQTTQISNGIKDRVEGDGLFALPLKLPTENDEKKPIVEIKIGELYKSVYSDKSFDLIQQGDKQYLEAYIRFTNKPLVYPATVNLKIVGPKVEKENVIYFNQPILGYATNTPLLEPNRWIHVKIPLPTLYDVTSLEFKSSPEANIIEIRNVYLTYGDKPKICSGEASTEQSAWLDDLDWWEEGKKVTGEKLCNVLFDPNYVTDEKYKGTAWLGHSVAESKNRCCGNDAGEYYAGVSSAIGEKNYYGCWNSEPVKANNSVMDVEISASSNIKEKSFNYPVLNKEIIITYELICPENQKFSSKEYDCVINN</sequence>
<evidence type="ECO:0000256" key="1">
    <source>
        <dbReference type="SAM" id="SignalP"/>
    </source>
</evidence>
<reference evidence="2 3" key="1">
    <citation type="journal article" date="2016" name="Nat. Commun.">
        <title>Thousands of microbial genomes shed light on interconnected biogeochemical processes in an aquifer system.</title>
        <authorList>
            <person name="Anantharaman K."/>
            <person name="Brown C.T."/>
            <person name="Hug L.A."/>
            <person name="Sharon I."/>
            <person name="Castelle C.J."/>
            <person name="Probst A.J."/>
            <person name="Thomas B.C."/>
            <person name="Singh A."/>
            <person name="Wilkins M.J."/>
            <person name="Karaoz U."/>
            <person name="Brodie E.L."/>
            <person name="Williams K.H."/>
            <person name="Hubbard S.S."/>
            <person name="Banfield J.F."/>
        </authorList>
    </citation>
    <scope>NUCLEOTIDE SEQUENCE [LARGE SCALE GENOMIC DNA]</scope>
</reference>
<organism evidence="2 3">
    <name type="scientific">Candidatus Buchananbacteria bacterium RIFCSPHIGHO2_01_FULL_39_14</name>
    <dbReference type="NCBI Taxonomy" id="1797532"/>
    <lineage>
        <taxon>Bacteria</taxon>
        <taxon>Candidatus Buchananiibacteriota</taxon>
    </lineage>
</organism>
<dbReference type="Proteomes" id="UP000178930">
    <property type="component" value="Unassembled WGS sequence"/>
</dbReference>
<feature type="chain" id="PRO_5009581393" evidence="1">
    <location>
        <begin position="27"/>
        <end position="749"/>
    </location>
</feature>
<accession>A0A1G1XV80</accession>
<comment type="caution">
    <text evidence="2">The sequence shown here is derived from an EMBL/GenBank/DDBJ whole genome shotgun (WGS) entry which is preliminary data.</text>
</comment>
<evidence type="ECO:0000313" key="3">
    <source>
        <dbReference type="Proteomes" id="UP000178930"/>
    </source>
</evidence>
<protein>
    <submittedName>
        <fullName evidence="2">Uncharacterized protein</fullName>
    </submittedName>
</protein>
<name>A0A1G1XV80_9BACT</name>
<gene>
    <name evidence="2" type="ORF">A2729_01435</name>
</gene>
<dbReference type="AlphaFoldDB" id="A0A1G1XV80"/>
<keyword evidence="1" id="KW-0732">Signal</keyword>